<dbReference type="SMART" id="SM00885">
    <property type="entry name" value="D5_N"/>
    <property type="match status" value="1"/>
</dbReference>
<dbReference type="PANTHER" id="PTHR35372:SF2">
    <property type="entry name" value="SF3 HELICASE DOMAIN-CONTAINING PROTEIN"/>
    <property type="match status" value="1"/>
</dbReference>
<feature type="domain" description="SF3 helicase" evidence="5">
    <location>
        <begin position="485"/>
        <end position="647"/>
    </location>
</feature>
<dbReference type="NCBIfam" id="TIGR01613">
    <property type="entry name" value="primase_Cterm"/>
    <property type="match status" value="1"/>
</dbReference>
<dbReference type="PANTHER" id="PTHR35372">
    <property type="entry name" value="ATP BINDING PROTEIN-RELATED"/>
    <property type="match status" value="1"/>
</dbReference>
<dbReference type="AlphaFoldDB" id="A0AB36X4E0"/>
<dbReference type="Pfam" id="PF08706">
    <property type="entry name" value="D5_N"/>
    <property type="match status" value="1"/>
</dbReference>
<dbReference type="InterPro" id="IPR004968">
    <property type="entry name" value="DNA_primase/NTPase_C"/>
</dbReference>
<evidence type="ECO:0000313" key="6">
    <source>
        <dbReference type="EMBL" id="PKZ91143.1"/>
    </source>
</evidence>
<evidence type="ECO:0000313" key="7">
    <source>
        <dbReference type="Proteomes" id="UP000234740"/>
    </source>
</evidence>
<evidence type="ECO:0000259" key="5">
    <source>
        <dbReference type="PROSITE" id="PS51206"/>
    </source>
</evidence>
<protein>
    <submittedName>
        <fullName evidence="6">DNA primase</fullName>
    </submittedName>
</protein>
<evidence type="ECO:0000256" key="2">
    <source>
        <dbReference type="ARBA" id="ARBA00022801"/>
    </source>
</evidence>
<evidence type="ECO:0000256" key="3">
    <source>
        <dbReference type="ARBA" id="ARBA00022806"/>
    </source>
</evidence>
<dbReference type="GO" id="GO:0004386">
    <property type="term" value="F:helicase activity"/>
    <property type="evidence" value="ECO:0007669"/>
    <property type="project" value="UniProtKB-KW"/>
</dbReference>
<dbReference type="Pfam" id="PF19263">
    <property type="entry name" value="DUF5906"/>
    <property type="match status" value="1"/>
</dbReference>
<keyword evidence="2" id="KW-0378">Hydrolase</keyword>
<dbReference type="GO" id="GO:0016787">
    <property type="term" value="F:hydrolase activity"/>
    <property type="evidence" value="ECO:0007669"/>
    <property type="project" value="UniProtKB-KW"/>
</dbReference>
<keyword evidence="4" id="KW-0067">ATP-binding</keyword>
<dbReference type="Gene3D" id="3.40.50.300">
    <property type="entry name" value="P-loop containing nucleotide triphosphate hydrolases"/>
    <property type="match status" value="1"/>
</dbReference>
<dbReference type="Pfam" id="PF03288">
    <property type="entry name" value="Pox_D5"/>
    <property type="match status" value="1"/>
</dbReference>
<keyword evidence="1" id="KW-0547">Nucleotide-binding</keyword>
<dbReference type="EMBL" id="PKKC01000001">
    <property type="protein sequence ID" value="PKZ91143.1"/>
    <property type="molecule type" value="Genomic_DNA"/>
</dbReference>
<name>A0AB36X4E0_LACGS</name>
<dbReference type="GO" id="GO:0005524">
    <property type="term" value="F:ATP binding"/>
    <property type="evidence" value="ECO:0007669"/>
    <property type="project" value="UniProtKB-KW"/>
</dbReference>
<dbReference type="InterPro" id="IPR045455">
    <property type="entry name" value="NrS-1_pol-like_helicase"/>
</dbReference>
<dbReference type="InterPro" id="IPR027417">
    <property type="entry name" value="P-loop_NTPase"/>
</dbReference>
<dbReference type="InterPro" id="IPR051620">
    <property type="entry name" value="ORF904-like_C"/>
</dbReference>
<dbReference type="InterPro" id="IPR006500">
    <property type="entry name" value="Helicase_put_C_phage/plasmid"/>
</dbReference>
<reference evidence="6 7" key="1">
    <citation type="submission" date="2017-12" db="EMBL/GenBank/DDBJ databases">
        <title>Phylogenetic diversity of female urinary microbiome.</title>
        <authorList>
            <person name="Thomas-White K."/>
            <person name="Wolfe A.J."/>
        </authorList>
    </citation>
    <scope>NUCLEOTIDE SEQUENCE [LARGE SCALE GENOMIC DNA]</scope>
    <source>
        <strain evidence="6 7">UMB0099</strain>
    </source>
</reference>
<organism evidence="6 7">
    <name type="scientific">Lactobacillus gasseri</name>
    <dbReference type="NCBI Taxonomy" id="1596"/>
    <lineage>
        <taxon>Bacteria</taxon>
        <taxon>Bacillati</taxon>
        <taxon>Bacillota</taxon>
        <taxon>Bacilli</taxon>
        <taxon>Lactobacillales</taxon>
        <taxon>Lactobacillaceae</taxon>
        <taxon>Lactobacillus</taxon>
    </lineage>
</organism>
<dbReference type="InterPro" id="IPR014015">
    <property type="entry name" value="Helicase_SF3_DNA-vir"/>
</dbReference>
<keyword evidence="3" id="KW-0347">Helicase</keyword>
<evidence type="ECO:0000256" key="1">
    <source>
        <dbReference type="ARBA" id="ARBA00022741"/>
    </source>
</evidence>
<dbReference type="Pfam" id="PF22763">
    <property type="entry name" value="NrS1-1_pol-like_HBD"/>
    <property type="match status" value="1"/>
</dbReference>
<evidence type="ECO:0000256" key="4">
    <source>
        <dbReference type="ARBA" id="ARBA00022840"/>
    </source>
</evidence>
<accession>A0AB36X4E0</accession>
<dbReference type="Proteomes" id="UP000234740">
    <property type="component" value="Unassembled WGS sequence"/>
</dbReference>
<dbReference type="RefSeq" id="WP_101890553.1">
    <property type="nucleotide sequence ID" value="NZ_PKKC01000001.1"/>
</dbReference>
<dbReference type="PROSITE" id="PS51206">
    <property type="entry name" value="SF3_HELICASE_1"/>
    <property type="match status" value="1"/>
</dbReference>
<gene>
    <name evidence="6" type="ORF">CYJ86_01300</name>
</gene>
<comment type="caution">
    <text evidence="6">The sequence shown here is derived from an EMBL/GenBank/DDBJ whole genome shotgun (WGS) entry which is preliminary data.</text>
</comment>
<proteinExistence type="predicted"/>
<dbReference type="InterPro" id="IPR054468">
    <property type="entry name" value="NrSPol-like_HBD"/>
</dbReference>
<sequence length="772" mass="88727">MPKFNYETIPQELRNLKQWGLFELKYVPARKKNTKIPINPYDGSAGKSNDPSTWSDFNTALRALDKIERADGLAFYFANGYVGLDVDNIGNDLQDFLVGAPETLVETFRKLTKKTYMEVSQSGKGIHAVFKGKIPGKHRRKGNYEMYEAGRFFALTGNTIGSSQIQSLDNSDMKHLYEFLFGKEKVIDISNYQDKPINDLSISEIINRMLSSSRGQRDKLFMSGGWEKFYTSQSEADLAFANDLAFWTGKNFQKMDTIFRNSSLMRAKWDEKRGATTYGIATLNKAINDTVNTFSTKDDEALNVYGFNQESSQKETPPRSWDDMGMAQRFLDMFPHSFLYSMVDKTWYVYNGSYWKQDNQGLIEKAADKVINNLKNEKHVIPEGVDEDDYKKAWKKFEKRERSRSSKVNMVNEIKHLVPVLHNQWDQEHMLLNTPSGYIDLTNGTLNNHKYNKMFTQETGVDFSENVDCPLWIKFLNQTFQNDQELIHFIQKIIGYSLTGSNSEQVMFILYGNGRNGKSVLLNIIKYIFGSYAKTMNATTIMQKRIGSSQGATSDIARLEGARLVVSSEANEGDRLDESLVKQMTGGDTLVARYQYGKEFEFDPVFKLFMATNHKPKIYGTDEGIWRRLVIIPFTHTVKKENVDKKLEDKLKAESMGILKWAIEGAMMWQSEGLNPPDAIQSASKEYRKEMDVIEAFIDECCVTNDSYKVKASELFDAYKNWANETNNWEGMNNNKFAREITKRSFKRKRANSGIYYLGIDLKTNQQYGFNK</sequence>
<dbReference type="InterPro" id="IPR014818">
    <property type="entry name" value="Phage/plasmid_primase_P4_C"/>
</dbReference>
<dbReference type="SUPFAM" id="SSF52540">
    <property type="entry name" value="P-loop containing nucleoside triphosphate hydrolases"/>
    <property type="match status" value="1"/>
</dbReference>